<comment type="similarity">
    <text evidence="1">Belongs to the HAD-like hydrolase superfamily. SerB family.</text>
</comment>
<sequence length="219" mass="24097">MNRAAFFDVDNTLVTLTSMFSFLRYDVLASGRPLSDYQRAMDDLRAFKAAGASREEANRRFYRQFARRSVDEVMTRGAEWFRAECAFDPEVLAALGEHSRAGDLVVLVSGSFPPCLRPIADHVRADGVLCSHPETVAGRYVGTLFSPMIGERKAVAIQAEAAARNIDLSASYAYGDHGSDLPMLRLVGHPVVVGDDPEMTELAIRHGWSRMAQGVDRAS</sequence>
<dbReference type="OrthoDB" id="25607at2"/>
<dbReference type="InterPro" id="IPR050582">
    <property type="entry name" value="HAD-like_SerB"/>
</dbReference>
<dbReference type="AlphaFoldDB" id="A0A4V2S844"/>
<proteinExistence type="inferred from homology"/>
<dbReference type="GO" id="GO:0016787">
    <property type="term" value="F:hydrolase activity"/>
    <property type="evidence" value="ECO:0007669"/>
    <property type="project" value="UniProtKB-KW"/>
</dbReference>
<reference evidence="5 6" key="1">
    <citation type="submission" date="2019-03" db="EMBL/GenBank/DDBJ databases">
        <title>Genomic Encyclopedia of Type Strains, Phase IV (KMG-IV): sequencing the most valuable type-strain genomes for metagenomic binning, comparative biology and taxonomic classification.</title>
        <authorList>
            <person name="Goeker M."/>
        </authorList>
    </citation>
    <scope>NUCLEOTIDE SEQUENCE [LARGE SCALE GENOMIC DNA]</scope>
    <source>
        <strain evidence="5 6">DSM 45934</strain>
    </source>
</reference>
<name>A0A4V2S844_9PSEU</name>
<keyword evidence="2" id="KW-0479">Metal-binding</keyword>
<evidence type="ECO:0000256" key="3">
    <source>
        <dbReference type="ARBA" id="ARBA00022801"/>
    </source>
</evidence>
<evidence type="ECO:0000256" key="1">
    <source>
        <dbReference type="ARBA" id="ARBA00009184"/>
    </source>
</evidence>
<dbReference type="PANTHER" id="PTHR43344">
    <property type="entry name" value="PHOSPHOSERINE PHOSPHATASE"/>
    <property type="match status" value="1"/>
</dbReference>
<dbReference type="RefSeq" id="WP_132113944.1">
    <property type="nucleotide sequence ID" value="NZ_SLWS01000002.1"/>
</dbReference>
<accession>A0A4V2S844</accession>
<dbReference type="InterPro" id="IPR006385">
    <property type="entry name" value="HAD_hydro_SerB1"/>
</dbReference>
<dbReference type="GO" id="GO:0046872">
    <property type="term" value="F:metal ion binding"/>
    <property type="evidence" value="ECO:0007669"/>
    <property type="project" value="UniProtKB-KW"/>
</dbReference>
<dbReference type="EMBL" id="SLWS01000002">
    <property type="protein sequence ID" value="TCO62290.1"/>
    <property type="molecule type" value="Genomic_DNA"/>
</dbReference>
<evidence type="ECO:0000313" key="6">
    <source>
        <dbReference type="Proteomes" id="UP000295680"/>
    </source>
</evidence>
<organism evidence="5 6">
    <name type="scientific">Actinocrispum wychmicini</name>
    <dbReference type="NCBI Taxonomy" id="1213861"/>
    <lineage>
        <taxon>Bacteria</taxon>
        <taxon>Bacillati</taxon>
        <taxon>Actinomycetota</taxon>
        <taxon>Actinomycetes</taxon>
        <taxon>Pseudonocardiales</taxon>
        <taxon>Pseudonocardiaceae</taxon>
        <taxon>Actinocrispum</taxon>
    </lineage>
</organism>
<dbReference type="NCBIfam" id="TIGR01490">
    <property type="entry name" value="HAD-SF-IB-hyp1"/>
    <property type="match status" value="1"/>
</dbReference>
<evidence type="ECO:0000313" key="5">
    <source>
        <dbReference type="EMBL" id="TCO62290.1"/>
    </source>
</evidence>
<dbReference type="InterPro" id="IPR036412">
    <property type="entry name" value="HAD-like_sf"/>
</dbReference>
<dbReference type="Gene3D" id="3.40.50.1000">
    <property type="entry name" value="HAD superfamily/HAD-like"/>
    <property type="match status" value="1"/>
</dbReference>
<keyword evidence="6" id="KW-1185">Reference proteome</keyword>
<dbReference type="NCBIfam" id="TIGR01488">
    <property type="entry name" value="HAD-SF-IB"/>
    <property type="match status" value="1"/>
</dbReference>
<dbReference type="PANTHER" id="PTHR43344:SF13">
    <property type="entry name" value="PHOSPHATASE RV3661-RELATED"/>
    <property type="match status" value="1"/>
</dbReference>
<dbReference type="Gene3D" id="1.20.1440.100">
    <property type="entry name" value="SG protein - dephosphorylation function"/>
    <property type="match status" value="1"/>
</dbReference>
<protein>
    <submittedName>
        <fullName evidence="5">HAD superfamily hydrolase (TIGR01490 family)</fullName>
    </submittedName>
</protein>
<evidence type="ECO:0000256" key="4">
    <source>
        <dbReference type="ARBA" id="ARBA00022842"/>
    </source>
</evidence>
<comment type="caution">
    <text evidence="5">The sequence shown here is derived from an EMBL/GenBank/DDBJ whole genome shotgun (WGS) entry which is preliminary data.</text>
</comment>
<dbReference type="Proteomes" id="UP000295680">
    <property type="component" value="Unassembled WGS sequence"/>
</dbReference>
<dbReference type="InterPro" id="IPR023214">
    <property type="entry name" value="HAD_sf"/>
</dbReference>
<evidence type="ECO:0000256" key="2">
    <source>
        <dbReference type="ARBA" id="ARBA00022723"/>
    </source>
</evidence>
<gene>
    <name evidence="5" type="ORF">EV192_102427</name>
</gene>
<keyword evidence="4" id="KW-0460">Magnesium</keyword>
<keyword evidence="3 5" id="KW-0378">Hydrolase</keyword>
<dbReference type="Pfam" id="PF12710">
    <property type="entry name" value="HAD"/>
    <property type="match status" value="1"/>
</dbReference>
<dbReference type="SUPFAM" id="SSF56784">
    <property type="entry name" value="HAD-like"/>
    <property type="match status" value="1"/>
</dbReference>